<dbReference type="InterPro" id="IPR002347">
    <property type="entry name" value="SDR_fam"/>
</dbReference>
<keyword evidence="3" id="KW-0812">Transmembrane</keyword>
<proteinExistence type="predicted"/>
<dbReference type="Pfam" id="PF13561">
    <property type="entry name" value="adh_short_C2"/>
    <property type="match status" value="1"/>
</dbReference>
<dbReference type="KEGG" id="nta:107794524"/>
<gene>
    <name evidence="5" type="primary">LOC107794524</name>
</gene>
<dbReference type="GeneID" id="107794524"/>
<evidence type="ECO:0000256" key="1">
    <source>
        <dbReference type="ARBA" id="ARBA00022857"/>
    </source>
</evidence>
<keyword evidence="3" id="KW-0472">Membrane</keyword>
<dbReference type="OMA" id="QFHNSSP"/>
<evidence type="ECO:0000313" key="4">
    <source>
        <dbReference type="Proteomes" id="UP000790787"/>
    </source>
</evidence>
<dbReference type="PANTHER" id="PTHR42898:SF27">
    <property type="entry name" value="TROPINONE REDUCTASE HOMOLOG"/>
    <property type="match status" value="1"/>
</dbReference>
<dbReference type="PROSITE" id="PS00061">
    <property type="entry name" value="ADH_SHORT"/>
    <property type="match status" value="1"/>
</dbReference>
<organism evidence="4 5">
    <name type="scientific">Nicotiana tabacum</name>
    <name type="common">Common tobacco</name>
    <dbReference type="NCBI Taxonomy" id="4097"/>
    <lineage>
        <taxon>Eukaryota</taxon>
        <taxon>Viridiplantae</taxon>
        <taxon>Streptophyta</taxon>
        <taxon>Embryophyta</taxon>
        <taxon>Tracheophyta</taxon>
        <taxon>Spermatophyta</taxon>
        <taxon>Magnoliopsida</taxon>
        <taxon>eudicotyledons</taxon>
        <taxon>Gunneridae</taxon>
        <taxon>Pentapetalae</taxon>
        <taxon>asterids</taxon>
        <taxon>lamiids</taxon>
        <taxon>Solanales</taxon>
        <taxon>Solanaceae</taxon>
        <taxon>Nicotianoideae</taxon>
        <taxon>Nicotianeae</taxon>
        <taxon>Nicotiana</taxon>
    </lineage>
</organism>
<sequence>MAQNENNNGDGRWSLHGMTALVTGGTRGIGHAIVEELASFGATIFTCSRNKKDLIECLEKWQKKGYKVNGSTCDLFSEDERNQLIEKATEYFNGKLDILVNNAGICVPKETTKTTSGDCSLMIGTNFEASYHLCQLAYPFLKVSGKASSIVFISSISGIMAIPFVSLYAATKGAINQLTKNLACEWGKDNIRVNAVAPWIIDTALTDTVAEDFESKDVENLIKRTPISRMGKPNEVSSLVAYLCFPAASYITGQIICVDGGKTVCGFP</sequence>
<accession>A0A1S4A7E8</accession>
<dbReference type="SMR" id="A0A1S4A7E8"/>
<dbReference type="AlphaFoldDB" id="A0A1S4A7E8"/>
<evidence type="ECO:0000313" key="5">
    <source>
        <dbReference type="RefSeq" id="XP_016472506.1"/>
    </source>
</evidence>
<dbReference type="PaxDb" id="4097-A0A1S4A7E8"/>
<reference evidence="4" key="1">
    <citation type="journal article" date="2014" name="Nat. Commun.">
        <title>The tobacco genome sequence and its comparison with those of tomato and potato.</title>
        <authorList>
            <person name="Sierro N."/>
            <person name="Battey J.N."/>
            <person name="Ouadi S."/>
            <person name="Bakaher N."/>
            <person name="Bovet L."/>
            <person name="Willig A."/>
            <person name="Goepfert S."/>
            <person name="Peitsch M.C."/>
            <person name="Ivanov N.V."/>
        </authorList>
    </citation>
    <scope>NUCLEOTIDE SEQUENCE [LARGE SCALE GENOMIC DNA]</scope>
</reference>
<dbReference type="SUPFAM" id="SSF51735">
    <property type="entry name" value="NAD(P)-binding Rossmann-fold domains"/>
    <property type="match status" value="1"/>
</dbReference>
<dbReference type="STRING" id="4097.A0A1S4A7E8"/>
<dbReference type="RefSeq" id="XP_016472506.1">
    <property type="nucleotide sequence ID" value="XM_016617020.1"/>
</dbReference>
<dbReference type="Proteomes" id="UP000790787">
    <property type="component" value="Chromosome 11"/>
</dbReference>
<reference evidence="5" key="2">
    <citation type="submission" date="2025-08" db="UniProtKB">
        <authorList>
            <consortium name="RefSeq"/>
        </authorList>
    </citation>
    <scope>IDENTIFICATION</scope>
    <source>
        <tissue evidence="5">Leaf</tissue>
    </source>
</reference>
<evidence type="ECO:0000256" key="3">
    <source>
        <dbReference type="SAM" id="Phobius"/>
    </source>
</evidence>
<keyword evidence="3" id="KW-1133">Transmembrane helix</keyword>
<dbReference type="FunFam" id="3.40.50.720:FF:000084">
    <property type="entry name" value="Short-chain dehydrogenase reductase"/>
    <property type="match status" value="1"/>
</dbReference>
<dbReference type="PANTHER" id="PTHR42898">
    <property type="entry name" value="TROPINONE REDUCTASE"/>
    <property type="match status" value="1"/>
</dbReference>
<dbReference type="PRINTS" id="PR00081">
    <property type="entry name" value="GDHRDH"/>
</dbReference>
<dbReference type="RefSeq" id="XP_016472506.1">
    <property type="nucleotide sequence ID" value="XM_016617020.2"/>
</dbReference>
<dbReference type="PRINTS" id="PR00080">
    <property type="entry name" value="SDRFAMILY"/>
</dbReference>
<protein>
    <submittedName>
        <fullName evidence="5">Tropinone reductase homolog</fullName>
    </submittedName>
</protein>
<dbReference type="GO" id="GO:0016616">
    <property type="term" value="F:oxidoreductase activity, acting on the CH-OH group of donors, NAD or NADP as acceptor"/>
    <property type="evidence" value="ECO:0007669"/>
    <property type="project" value="UniProtKB-ARBA"/>
</dbReference>
<dbReference type="Gene3D" id="3.40.50.720">
    <property type="entry name" value="NAD(P)-binding Rossmann-like Domain"/>
    <property type="match status" value="1"/>
</dbReference>
<dbReference type="InterPro" id="IPR045000">
    <property type="entry name" value="TR"/>
</dbReference>
<keyword evidence="4" id="KW-1185">Reference proteome</keyword>
<evidence type="ECO:0000256" key="2">
    <source>
        <dbReference type="ARBA" id="ARBA00023002"/>
    </source>
</evidence>
<keyword evidence="2" id="KW-0560">Oxidoreductase</keyword>
<keyword evidence="1" id="KW-0521">NADP</keyword>
<name>A0A1S4A7E8_TOBAC</name>
<dbReference type="InterPro" id="IPR036291">
    <property type="entry name" value="NAD(P)-bd_dom_sf"/>
</dbReference>
<feature type="transmembrane region" description="Helical" evidence="3">
    <location>
        <begin position="150"/>
        <end position="170"/>
    </location>
</feature>
<dbReference type="InterPro" id="IPR020904">
    <property type="entry name" value="Sc_DH/Rdtase_CS"/>
</dbReference>
<dbReference type="OrthoDB" id="417891at2759"/>